<dbReference type="SUPFAM" id="SSF51294">
    <property type="entry name" value="Hedgehog/intein (Hint) domain"/>
    <property type="match status" value="1"/>
</dbReference>
<dbReference type="PROSITE" id="PS50819">
    <property type="entry name" value="INTEIN_ENDONUCLEASE"/>
    <property type="match status" value="1"/>
</dbReference>
<dbReference type="NCBIfam" id="TIGR01443">
    <property type="entry name" value="intein_Cterm"/>
    <property type="match status" value="1"/>
</dbReference>
<reference evidence="7 8" key="1">
    <citation type="journal article" date="2011" name="J. Bacteriol.">
        <title>Complete genome sequence of the hyperthermophilic, piezophilic, heterotrophic, and carboxydotrophic archaeon Thermococcus barophilus MP.</title>
        <authorList>
            <person name="Vannier P."/>
            <person name="Marteinsson V.T."/>
            <person name="Fridjonsson O.H."/>
            <person name="Oger P."/>
            <person name="Jebbar M."/>
        </authorList>
    </citation>
    <scope>NUCLEOTIDE SEQUENCE [LARGE SCALE GENOMIC DNA]</scope>
    <source>
        <strain evidence="8">DSM 11836 / MP</strain>
    </source>
</reference>
<dbReference type="PATRIC" id="fig|391623.17.peg.2077"/>
<evidence type="ECO:0000259" key="6">
    <source>
        <dbReference type="PROSITE" id="PS50819"/>
    </source>
</evidence>
<organism evidence="7 8">
    <name type="scientific">Thermococcus barophilus (strain DSM 11836 / MP)</name>
    <dbReference type="NCBI Taxonomy" id="391623"/>
    <lineage>
        <taxon>Archaea</taxon>
        <taxon>Methanobacteriati</taxon>
        <taxon>Methanobacteriota</taxon>
        <taxon>Thermococci</taxon>
        <taxon>Thermococcales</taxon>
        <taxon>Thermococcaceae</taxon>
        <taxon>Thermococcus</taxon>
    </lineage>
</organism>
<evidence type="ECO:0000256" key="5">
    <source>
        <dbReference type="ARBA" id="ARBA00023239"/>
    </source>
</evidence>
<dbReference type="SUPFAM" id="SSF55608">
    <property type="entry name" value="Homing endonucleases"/>
    <property type="match status" value="1"/>
</dbReference>
<evidence type="ECO:0000313" key="8">
    <source>
        <dbReference type="Proteomes" id="UP000007478"/>
    </source>
</evidence>
<dbReference type="Pfam" id="PF16363">
    <property type="entry name" value="GDP_Man_Dehyd"/>
    <property type="match status" value="2"/>
</dbReference>
<dbReference type="InterPro" id="IPR027434">
    <property type="entry name" value="Homing_endonucl"/>
</dbReference>
<dbReference type="OrthoDB" id="4907at2157"/>
<protein>
    <submittedName>
        <fullName evidence="7">dTDP-glucose 4,6-dehydratase</fullName>
    </submittedName>
</protein>
<dbReference type="EMBL" id="CP002372">
    <property type="protein sequence ID" value="ADT85054.1"/>
    <property type="molecule type" value="Genomic_DNA"/>
</dbReference>
<dbReference type="InterPro" id="IPR004860">
    <property type="entry name" value="LAGLIDADG_dom"/>
</dbReference>
<sequence>MRVLVTGGAGFIGSNFIRYILEKHKDWEVINLDKLGYGSKLANLKDIENDPRYTFVKGDINDFELVKGIIKKVDAVVNFAAESVAENEFVAIHRHGRIRLVTFGELFEELSKTNKVIRDGKHEIIDVSGKNIKVLSFYNGYGAWFPLKKIIRHYYKGKLICLRQKWGEIYVTPNHSVYDVFGNLVSAESNPELLAIRRINYYPHEHKFKSPISTRAERNGHLRVTLDKVYTGKKLEALLRLLAAYISEGNATYNKANGSYSVVINNRDRDWLELLAEDYMLISNGSYSITKRKDSVYQLELKSKEFYQMCTDLCGKNAPEKRLPDFVYGLDRKYQIMFWETLLKGDGTYRKWSRDKTAEYTTVSRRLAAGLGLLLALMGIDYTYYISKPRRGNYTSYTIRTRLFYNVSTGKRELIEVEYEGYVYDLEVEKSHNFIAGVGNIVAHNTHVDRSISNPYAFIESNVLGVYTILEAIRKYNPEVRLVHVGTDEVYGDIIEGSFTEEDRLMPSSPYSASKAAGDMLVLGYARTYNLNASITRCTNNYGPYQFPEKLIPKTIIRASMGLKIPIYGTGQNVRDWLYVTDHCEAVELVLEKGEKREVYNISAGEEKTNLEVVKTILKLMGKDEDLIEFVEDRPGHDLRYSLDSTKIREQLGWKPKHNFKEGIKKTVEWYLSNEWWWRPLVDEKVLHPTPWKLRW</sequence>
<dbReference type="GO" id="GO:0016539">
    <property type="term" value="P:intein-mediated protein splicing"/>
    <property type="evidence" value="ECO:0007669"/>
    <property type="project" value="InterPro"/>
</dbReference>
<dbReference type="Gene3D" id="3.10.28.10">
    <property type="entry name" value="Homing endonucleases"/>
    <property type="match status" value="1"/>
</dbReference>
<comment type="cofactor">
    <cofactor evidence="1">
        <name>NAD(+)</name>
        <dbReference type="ChEBI" id="CHEBI:57540"/>
    </cofactor>
</comment>
<dbReference type="CDD" id="cd05246">
    <property type="entry name" value="dTDP_GD_SDR_e"/>
    <property type="match status" value="1"/>
</dbReference>
<dbReference type="Gene3D" id="2.170.16.10">
    <property type="entry name" value="Hedgehog/Intein (Hint) domain"/>
    <property type="match status" value="2"/>
</dbReference>
<dbReference type="GO" id="GO:0004519">
    <property type="term" value="F:endonuclease activity"/>
    <property type="evidence" value="ECO:0007669"/>
    <property type="project" value="InterPro"/>
</dbReference>
<evidence type="ECO:0000313" key="7">
    <source>
        <dbReference type="EMBL" id="ADT85054.1"/>
    </source>
</evidence>
<keyword evidence="2" id="KW-0068">Autocatalytic cleavage</keyword>
<evidence type="ECO:0000256" key="4">
    <source>
        <dbReference type="ARBA" id="ARBA00023027"/>
    </source>
</evidence>
<name>F0LLV5_THEBM</name>
<gene>
    <name evidence="7" type="ordered locus">TERMP_02080</name>
</gene>
<dbReference type="InterPro" id="IPR003587">
    <property type="entry name" value="Hint_dom_N"/>
</dbReference>
<dbReference type="PANTHER" id="PTHR43000">
    <property type="entry name" value="DTDP-D-GLUCOSE 4,6-DEHYDRATASE-RELATED"/>
    <property type="match status" value="1"/>
</dbReference>
<proteinExistence type="predicted"/>
<keyword evidence="3" id="KW-0651">Protein splicing</keyword>
<evidence type="ECO:0000256" key="3">
    <source>
        <dbReference type="ARBA" id="ARBA00023000"/>
    </source>
</evidence>
<evidence type="ECO:0000256" key="1">
    <source>
        <dbReference type="ARBA" id="ARBA00001911"/>
    </source>
</evidence>
<dbReference type="CDD" id="cd00081">
    <property type="entry name" value="Hint"/>
    <property type="match status" value="1"/>
</dbReference>
<dbReference type="SMART" id="SM00306">
    <property type="entry name" value="HintN"/>
    <property type="match status" value="1"/>
</dbReference>
<dbReference type="PROSITE" id="PS50818">
    <property type="entry name" value="INTEIN_C_TER"/>
    <property type="match status" value="1"/>
</dbReference>
<dbReference type="SUPFAM" id="SSF51735">
    <property type="entry name" value="NAD(P)-binding Rossmann-fold domains"/>
    <property type="match status" value="2"/>
</dbReference>
<accession>F0LLV5</accession>
<dbReference type="eggNOG" id="arCOG01371">
    <property type="taxonomic scope" value="Archaea"/>
</dbReference>
<dbReference type="NCBIfam" id="TIGR01181">
    <property type="entry name" value="dTDP_gluc_dehyt"/>
    <property type="match status" value="1"/>
</dbReference>
<dbReference type="PRINTS" id="PR00379">
    <property type="entry name" value="INTEIN"/>
</dbReference>
<dbReference type="InterPro" id="IPR003586">
    <property type="entry name" value="Hint_dom_C"/>
</dbReference>
<dbReference type="GO" id="GO:0008460">
    <property type="term" value="F:dTDP-glucose 4,6-dehydratase activity"/>
    <property type="evidence" value="ECO:0007669"/>
    <property type="project" value="InterPro"/>
</dbReference>
<dbReference type="Gene3D" id="3.40.50.720">
    <property type="entry name" value="NAD(P)-binding Rossmann-like Domain"/>
    <property type="match status" value="2"/>
</dbReference>
<dbReference type="AlphaFoldDB" id="F0LLV5"/>
<dbReference type="InterPro" id="IPR004042">
    <property type="entry name" value="Intein_endonuc_central"/>
</dbReference>
<dbReference type="InterPro" id="IPR016040">
    <property type="entry name" value="NAD(P)-bd_dom"/>
</dbReference>
<dbReference type="eggNOG" id="arCOG03145">
    <property type="taxonomic scope" value="Archaea"/>
</dbReference>
<dbReference type="GeneID" id="10042395"/>
<dbReference type="InterPro" id="IPR030934">
    <property type="entry name" value="Intein_C"/>
</dbReference>
<dbReference type="Pfam" id="PF14528">
    <property type="entry name" value="LAGLIDADG_3"/>
    <property type="match status" value="1"/>
</dbReference>
<keyword evidence="4" id="KW-0520">NAD</keyword>
<evidence type="ECO:0000256" key="2">
    <source>
        <dbReference type="ARBA" id="ARBA00022813"/>
    </source>
</evidence>
<keyword evidence="5" id="KW-0456">Lyase</keyword>
<dbReference type="GO" id="GO:0009225">
    <property type="term" value="P:nucleotide-sugar metabolic process"/>
    <property type="evidence" value="ECO:0007669"/>
    <property type="project" value="InterPro"/>
</dbReference>
<dbReference type="InterPro" id="IPR036844">
    <property type="entry name" value="Hint_dom_sf"/>
</dbReference>
<dbReference type="InterPro" id="IPR005888">
    <property type="entry name" value="dTDP_Gluc_deHydtase"/>
</dbReference>
<dbReference type="RefSeq" id="WP_013468350.1">
    <property type="nucleotide sequence ID" value="NC_014804.1"/>
</dbReference>
<dbReference type="SMART" id="SM00305">
    <property type="entry name" value="HintC"/>
    <property type="match status" value="1"/>
</dbReference>
<dbReference type="InterPro" id="IPR036291">
    <property type="entry name" value="NAD(P)-bd_dom_sf"/>
</dbReference>
<keyword evidence="8" id="KW-1185">Reference proteome</keyword>
<dbReference type="HOGENOM" id="CLU_024851_0_0_2"/>
<dbReference type="InterPro" id="IPR006142">
    <property type="entry name" value="INTEIN"/>
</dbReference>
<dbReference type="KEGG" id="tba:TERMP_02080"/>
<feature type="domain" description="DOD-type homing endonuclease" evidence="6">
    <location>
        <begin position="241"/>
        <end position="380"/>
    </location>
</feature>
<dbReference type="Proteomes" id="UP000007478">
    <property type="component" value="Chromosome"/>
</dbReference>